<evidence type="ECO:0000313" key="3">
    <source>
        <dbReference type="EMBL" id="KDQ27336.1"/>
    </source>
</evidence>
<dbReference type="HOGENOM" id="CLU_052453_0_0_1"/>
<evidence type="ECO:0000256" key="2">
    <source>
        <dbReference type="ARBA" id="ARBA00022703"/>
    </source>
</evidence>
<dbReference type="GO" id="GO:0043066">
    <property type="term" value="P:negative regulation of apoptotic process"/>
    <property type="evidence" value="ECO:0007669"/>
    <property type="project" value="TreeGrafter"/>
</dbReference>
<dbReference type="Proteomes" id="UP000027073">
    <property type="component" value="Unassembled WGS sequence"/>
</dbReference>
<name>A0A067NUS0_PLEO1</name>
<dbReference type="InterPro" id="IPR016024">
    <property type="entry name" value="ARM-type_fold"/>
</dbReference>
<dbReference type="PANTHER" id="PTHR12758:SF19">
    <property type="entry name" value="APOPTOSIS INHIBITOR 5"/>
    <property type="match status" value="1"/>
</dbReference>
<protein>
    <recommendedName>
        <fullName evidence="5">Sister chromatid cohesion protein</fullName>
    </recommendedName>
</protein>
<evidence type="ECO:0000313" key="4">
    <source>
        <dbReference type="Proteomes" id="UP000027073"/>
    </source>
</evidence>
<comment type="similarity">
    <text evidence="1">Belongs to the API5 family.</text>
</comment>
<evidence type="ECO:0008006" key="5">
    <source>
        <dbReference type="Google" id="ProtNLM"/>
    </source>
</evidence>
<dbReference type="EMBL" id="KL198008">
    <property type="protein sequence ID" value="KDQ27336.1"/>
    <property type="molecule type" value="Genomic_DNA"/>
</dbReference>
<dbReference type="GO" id="GO:0003723">
    <property type="term" value="F:RNA binding"/>
    <property type="evidence" value="ECO:0007669"/>
    <property type="project" value="TreeGrafter"/>
</dbReference>
<dbReference type="VEuPathDB" id="FungiDB:PLEOSDRAFT_1041808"/>
<dbReference type="InterPro" id="IPR008383">
    <property type="entry name" value="API5"/>
</dbReference>
<proteinExistence type="inferred from homology"/>
<accession>A0A067NUS0</accession>
<dbReference type="GO" id="GO:0005634">
    <property type="term" value="C:nucleus"/>
    <property type="evidence" value="ECO:0007669"/>
    <property type="project" value="TreeGrafter"/>
</dbReference>
<organism evidence="3 4">
    <name type="scientific">Pleurotus ostreatus (strain PC15)</name>
    <name type="common">Oyster mushroom</name>
    <dbReference type="NCBI Taxonomy" id="1137138"/>
    <lineage>
        <taxon>Eukaryota</taxon>
        <taxon>Fungi</taxon>
        <taxon>Dikarya</taxon>
        <taxon>Basidiomycota</taxon>
        <taxon>Agaricomycotina</taxon>
        <taxon>Agaricomycetes</taxon>
        <taxon>Agaricomycetidae</taxon>
        <taxon>Agaricales</taxon>
        <taxon>Pleurotineae</taxon>
        <taxon>Pleurotaceae</taxon>
        <taxon>Pleurotus</taxon>
    </lineage>
</organism>
<feature type="non-terminal residue" evidence="3">
    <location>
        <position position="1"/>
    </location>
</feature>
<evidence type="ECO:0000256" key="1">
    <source>
        <dbReference type="ARBA" id="ARBA00009515"/>
    </source>
</evidence>
<sequence length="430" mass="48119">DLIRRAKGQPNKTGNMRRDTLTHLISLTQSTHPASLKILAADGIQYFFKDFPELEEASINAVYDLCEDQSPMVSMHRSFVRIEGYKALAHMSRAQTKWVKRNADVLLQLLQSGMYLFSITSNVTYVASDEPDEVTVVKQSLLEHLELDPRITLSVLCDQITPLEASSDDEEKGIRDRLRVLVLSFLADEAKHAIARRVTSRSEAEDVLVGELLAAIPKLPPPDVGKIVKEILLVLPSYNTQSRQGKALLRVVLDLARDSLRKALRSSASRQAISFEDTQFYLRLAHILAVERSAAPATDLLAFYLTSLASKMTLQRLSPPNQVLAIGQLADAFRASGRDDTSLGLVTEEETAKVRRQAVDACPILFERLVDIGIADSRTMGACIILLTECVRVSTHFPMYTCYYLHFFVYSETKILHGRSQHTSKLRLHV</sequence>
<dbReference type="AlphaFoldDB" id="A0A067NUS0"/>
<dbReference type="Pfam" id="PF05918">
    <property type="entry name" value="API5"/>
    <property type="match status" value="1"/>
</dbReference>
<dbReference type="STRING" id="1137138.A0A067NUS0"/>
<keyword evidence="2" id="KW-0053">Apoptosis</keyword>
<dbReference type="InParanoid" id="A0A067NUS0"/>
<dbReference type="GO" id="GO:0006915">
    <property type="term" value="P:apoptotic process"/>
    <property type="evidence" value="ECO:0007669"/>
    <property type="project" value="UniProtKB-KW"/>
</dbReference>
<reference evidence="4" key="1">
    <citation type="journal article" date="2014" name="Proc. Natl. Acad. Sci. U.S.A.">
        <title>Extensive sampling of basidiomycete genomes demonstrates inadequacy of the white-rot/brown-rot paradigm for wood decay fungi.</title>
        <authorList>
            <person name="Riley R."/>
            <person name="Salamov A.A."/>
            <person name="Brown D.W."/>
            <person name="Nagy L.G."/>
            <person name="Floudas D."/>
            <person name="Held B.W."/>
            <person name="Levasseur A."/>
            <person name="Lombard V."/>
            <person name="Morin E."/>
            <person name="Otillar R."/>
            <person name="Lindquist E.A."/>
            <person name="Sun H."/>
            <person name="LaButti K.M."/>
            <person name="Schmutz J."/>
            <person name="Jabbour D."/>
            <person name="Luo H."/>
            <person name="Baker S.E."/>
            <person name="Pisabarro A.G."/>
            <person name="Walton J.D."/>
            <person name="Blanchette R.A."/>
            <person name="Henrissat B."/>
            <person name="Martin F."/>
            <person name="Cullen D."/>
            <person name="Hibbett D.S."/>
            <person name="Grigoriev I.V."/>
        </authorList>
    </citation>
    <scope>NUCLEOTIDE SEQUENCE [LARGE SCALE GENOMIC DNA]</scope>
    <source>
        <strain evidence="4">PC15</strain>
    </source>
</reference>
<dbReference type="PANTHER" id="PTHR12758">
    <property type="entry name" value="APOPTOSIS INHIBITOR 5-RELATED"/>
    <property type="match status" value="1"/>
</dbReference>
<dbReference type="OrthoDB" id="19224at2759"/>
<dbReference type="SUPFAM" id="SSF48371">
    <property type="entry name" value="ARM repeat"/>
    <property type="match status" value="1"/>
</dbReference>
<gene>
    <name evidence="3" type="ORF">PLEOSDRAFT_1041808</name>
</gene>